<accession>A0A8E6B271</accession>
<dbReference type="KEGG" id="tsph:KIH39_16565"/>
<gene>
    <name evidence="3" type="ORF">KIH39_16565</name>
</gene>
<organism evidence="3 4">
    <name type="scientific">Telmatocola sphagniphila</name>
    <dbReference type="NCBI Taxonomy" id="1123043"/>
    <lineage>
        <taxon>Bacteria</taxon>
        <taxon>Pseudomonadati</taxon>
        <taxon>Planctomycetota</taxon>
        <taxon>Planctomycetia</taxon>
        <taxon>Gemmatales</taxon>
        <taxon>Gemmataceae</taxon>
    </lineage>
</organism>
<dbReference type="PANTHER" id="PTHR30093">
    <property type="entry name" value="GENERAL SECRETION PATHWAY PROTEIN G"/>
    <property type="match status" value="1"/>
</dbReference>
<evidence type="ECO:0000259" key="2">
    <source>
        <dbReference type="Pfam" id="PF07596"/>
    </source>
</evidence>
<dbReference type="Pfam" id="PF07596">
    <property type="entry name" value="SBP_bac_10"/>
    <property type="match status" value="1"/>
</dbReference>
<dbReference type="NCBIfam" id="TIGR02532">
    <property type="entry name" value="IV_pilin_GFxxxE"/>
    <property type="match status" value="1"/>
</dbReference>
<name>A0A8E6B271_9BACT</name>
<keyword evidence="1" id="KW-0812">Transmembrane</keyword>
<keyword evidence="1" id="KW-0472">Membrane</keyword>
<dbReference type="InterPro" id="IPR012902">
    <property type="entry name" value="N_methyl_site"/>
</dbReference>
<evidence type="ECO:0000313" key="4">
    <source>
        <dbReference type="Proteomes" id="UP000676194"/>
    </source>
</evidence>
<evidence type="ECO:0000256" key="1">
    <source>
        <dbReference type="SAM" id="Phobius"/>
    </source>
</evidence>
<dbReference type="InterPro" id="IPR045584">
    <property type="entry name" value="Pilin-like"/>
</dbReference>
<dbReference type="Gene3D" id="3.30.700.10">
    <property type="entry name" value="Glycoprotein, Type 4 Pilin"/>
    <property type="match status" value="1"/>
</dbReference>
<feature type="domain" description="DUF1559" evidence="2">
    <location>
        <begin position="38"/>
        <end position="277"/>
    </location>
</feature>
<dbReference type="EMBL" id="CP074694">
    <property type="protein sequence ID" value="QVL30462.1"/>
    <property type="molecule type" value="Genomic_DNA"/>
</dbReference>
<dbReference type="SUPFAM" id="SSF54523">
    <property type="entry name" value="Pili subunits"/>
    <property type="match status" value="1"/>
</dbReference>
<keyword evidence="1" id="KW-1133">Transmembrane helix</keyword>
<dbReference type="RefSeq" id="WP_213494333.1">
    <property type="nucleotide sequence ID" value="NZ_CP074694.1"/>
</dbReference>
<dbReference type="Proteomes" id="UP000676194">
    <property type="component" value="Chromosome"/>
</dbReference>
<dbReference type="Pfam" id="PF07963">
    <property type="entry name" value="N_methyl"/>
    <property type="match status" value="1"/>
</dbReference>
<evidence type="ECO:0000313" key="3">
    <source>
        <dbReference type="EMBL" id="QVL30462.1"/>
    </source>
</evidence>
<sequence>MTHYRATRVSRTAFTLIELLVVIAIIAILIGLLLPAVQKVRDAAARTQSMNNLKQMALATHSYHDAIGHFPPAFVDWDSDYNPTWYNHCGSTHYFILAYIEQSALAAKTPTYFWSVYTNYPVKTYLNPGDPTTPANGLENDYGALYGVTGYAANYQSLGYFLNDATQKIRNMASITDGTSNTIFLSEKITVCQNSNYFDSAIQGDPNYYNIWAYGRTAWKEWNPVFEYQLTGVASLFQVNPITTGANANCDPRLASTFRSSGILVGMADGSVRFVGSGVSPQTWWAACTPDQGEILGSDW</sequence>
<keyword evidence="4" id="KW-1185">Reference proteome</keyword>
<dbReference type="InterPro" id="IPR011453">
    <property type="entry name" value="DUF1559"/>
</dbReference>
<dbReference type="PANTHER" id="PTHR30093:SF2">
    <property type="entry name" value="TYPE II SECRETION SYSTEM PROTEIN H"/>
    <property type="match status" value="1"/>
</dbReference>
<dbReference type="AlphaFoldDB" id="A0A8E6B271"/>
<protein>
    <submittedName>
        <fullName evidence="3">DUF1559 domain-containing protein</fullName>
    </submittedName>
</protein>
<reference evidence="3" key="1">
    <citation type="submission" date="2021-05" db="EMBL/GenBank/DDBJ databases">
        <title>Complete genome sequence of the cellulolytic planctomycete Telmatocola sphagniphila SP2T and characterization of the first cellulase from planctomycetes.</title>
        <authorList>
            <person name="Rakitin A.L."/>
            <person name="Beletsky A.V."/>
            <person name="Naumoff D.G."/>
            <person name="Kulichevskaya I.S."/>
            <person name="Mardanov A.V."/>
            <person name="Ravin N.V."/>
            <person name="Dedysh S.N."/>
        </authorList>
    </citation>
    <scope>NUCLEOTIDE SEQUENCE</scope>
    <source>
        <strain evidence="3">SP2T</strain>
    </source>
</reference>
<proteinExistence type="predicted"/>
<feature type="transmembrane region" description="Helical" evidence="1">
    <location>
        <begin position="12"/>
        <end position="34"/>
    </location>
</feature>